<dbReference type="InterPro" id="IPR036390">
    <property type="entry name" value="WH_DNA-bd_sf"/>
</dbReference>
<proteinExistence type="inferred from homology"/>
<dbReference type="InterPro" id="IPR043129">
    <property type="entry name" value="ATPase_NBD"/>
</dbReference>
<dbReference type="Pfam" id="PF00480">
    <property type="entry name" value="ROK"/>
    <property type="match status" value="1"/>
</dbReference>
<protein>
    <submittedName>
        <fullName evidence="2">Sugar kinase of the NBD/HSP70 family</fullName>
    </submittedName>
</protein>
<keyword evidence="2" id="KW-0808">Transferase</keyword>
<keyword evidence="2" id="KW-0418">Kinase</keyword>
<evidence type="ECO:0000313" key="3">
    <source>
        <dbReference type="Proteomes" id="UP000053370"/>
    </source>
</evidence>
<keyword evidence="3" id="KW-1185">Reference proteome</keyword>
<dbReference type="GO" id="GO:0016301">
    <property type="term" value="F:kinase activity"/>
    <property type="evidence" value="ECO:0007669"/>
    <property type="project" value="UniProtKB-KW"/>
</dbReference>
<dbReference type="CDD" id="cd23763">
    <property type="entry name" value="ASKHA_ATPase_ROK"/>
    <property type="match status" value="1"/>
</dbReference>
<dbReference type="Gene3D" id="3.30.420.40">
    <property type="match status" value="2"/>
</dbReference>
<dbReference type="InterPro" id="IPR036388">
    <property type="entry name" value="WH-like_DNA-bd_sf"/>
</dbReference>
<accession>A0A0K8PAM2</accession>
<sequence>MKSGNPQLIRQYNQDTIKNLIFEKGPITKTMIANLTSLSVPTVNKIVDDLEASGLVCQDAEIEGNIGRKAKSYKINKDAENFIVFFFLRGCFNAMLTDYFGNKIAEKKIEIFDSKSSFKESFGAVCQAIDEFLKIRPIEKISAIGLGIPGIVNEAGVVSQIPSIPSWDGIILKDQLSERYPVPVYVENDVKLMTVGYFHKELISRYENMVLLYISEGLGAGIIINRKLYKGFKCFAGEYGYMLIDGSYTQKTLSSYGSLEITLKRYVEKFEKGQILTEAEKDEYYNLIAAIITNFSVVLNPEAIAIRGSAVDRAAIGLIREKVERMIPKVCVPEMVLLTNDDYGFNGVINFCQASVTSKISVVDQKGI</sequence>
<dbReference type="PANTHER" id="PTHR18964">
    <property type="entry name" value="ROK (REPRESSOR, ORF, KINASE) FAMILY"/>
    <property type="match status" value="1"/>
</dbReference>
<name>A0A0K8PAM2_9CHLR</name>
<dbReference type="EMBL" id="DF968179">
    <property type="protein sequence ID" value="GAP39190.1"/>
    <property type="molecule type" value="Genomic_DNA"/>
</dbReference>
<comment type="similarity">
    <text evidence="1">Belongs to the ROK (NagC/XylR) family.</text>
</comment>
<dbReference type="RefSeq" id="WP_062277032.1">
    <property type="nucleotide sequence ID" value="NZ_DF968179.1"/>
</dbReference>
<dbReference type="STRING" id="1678840.ATC1_11110"/>
<evidence type="ECO:0000313" key="2">
    <source>
        <dbReference type="EMBL" id="GAP39190.1"/>
    </source>
</evidence>
<dbReference type="Proteomes" id="UP000053370">
    <property type="component" value="Unassembled WGS sequence"/>
</dbReference>
<gene>
    <name evidence="2" type="ORF">ATC1_11110</name>
</gene>
<dbReference type="PANTHER" id="PTHR18964:SF149">
    <property type="entry name" value="BIFUNCTIONAL UDP-N-ACETYLGLUCOSAMINE 2-EPIMERASE_N-ACETYLMANNOSAMINE KINASE"/>
    <property type="match status" value="1"/>
</dbReference>
<dbReference type="SUPFAM" id="SSF53067">
    <property type="entry name" value="Actin-like ATPase domain"/>
    <property type="match status" value="1"/>
</dbReference>
<evidence type="ECO:0000256" key="1">
    <source>
        <dbReference type="ARBA" id="ARBA00006479"/>
    </source>
</evidence>
<dbReference type="InterPro" id="IPR000600">
    <property type="entry name" value="ROK"/>
</dbReference>
<dbReference type="AlphaFoldDB" id="A0A0K8PAM2"/>
<organism evidence="2">
    <name type="scientific">Flexilinea flocculi</name>
    <dbReference type="NCBI Taxonomy" id="1678840"/>
    <lineage>
        <taxon>Bacteria</taxon>
        <taxon>Bacillati</taxon>
        <taxon>Chloroflexota</taxon>
        <taxon>Anaerolineae</taxon>
        <taxon>Anaerolineales</taxon>
        <taxon>Anaerolineaceae</taxon>
        <taxon>Flexilinea</taxon>
    </lineage>
</organism>
<dbReference type="OrthoDB" id="9796533at2"/>
<dbReference type="Gene3D" id="1.10.10.10">
    <property type="entry name" value="Winged helix-like DNA-binding domain superfamily/Winged helix DNA-binding domain"/>
    <property type="match status" value="1"/>
</dbReference>
<dbReference type="SUPFAM" id="SSF46785">
    <property type="entry name" value="Winged helix' DNA-binding domain"/>
    <property type="match status" value="1"/>
</dbReference>
<reference evidence="2" key="1">
    <citation type="journal article" date="2015" name="Genome Announc.">
        <title>Draft Genome Sequence of Anaerolineae Strain TC1, a Novel Isolate from a Methanogenic Wastewater Treatment System.</title>
        <authorList>
            <person name="Matsuura N."/>
            <person name="Tourlousse D.M."/>
            <person name="Sun L."/>
            <person name="Toyonaga M."/>
            <person name="Kuroda K."/>
            <person name="Ohashi A."/>
            <person name="Cruz R."/>
            <person name="Yamaguchi T."/>
            <person name="Sekiguchi Y."/>
        </authorList>
    </citation>
    <scope>NUCLEOTIDE SEQUENCE [LARGE SCALE GENOMIC DNA]</scope>
    <source>
        <strain evidence="2">TC1</strain>
    </source>
</reference>